<evidence type="ECO:0008006" key="4">
    <source>
        <dbReference type="Google" id="ProtNLM"/>
    </source>
</evidence>
<feature type="compositionally biased region" description="Low complexity" evidence="1">
    <location>
        <begin position="222"/>
        <end position="240"/>
    </location>
</feature>
<feature type="compositionally biased region" description="Polar residues" evidence="1">
    <location>
        <begin position="289"/>
        <end position="302"/>
    </location>
</feature>
<feature type="compositionally biased region" description="Acidic residues" evidence="1">
    <location>
        <begin position="241"/>
        <end position="271"/>
    </location>
</feature>
<dbReference type="Gene3D" id="3.30.710.10">
    <property type="entry name" value="Potassium Channel Kv1.1, Chain A"/>
    <property type="match status" value="1"/>
</dbReference>
<proteinExistence type="predicted"/>
<protein>
    <recommendedName>
        <fullName evidence="4">BTB domain-containing protein</fullName>
    </recommendedName>
</protein>
<evidence type="ECO:0000256" key="1">
    <source>
        <dbReference type="SAM" id="MobiDB-lite"/>
    </source>
</evidence>
<name>A0A9N8H2Q0_9STRA</name>
<dbReference type="InterPro" id="IPR011333">
    <property type="entry name" value="SKP1/BTB/POZ_sf"/>
</dbReference>
<sequence length="547" mass="62026">MPRLRSKKRKTAPSQERDDSPASPAPPSEASNNNPQPSSTAASATSDSNSKNMKGFVLQCSNGTLDINEDQAETLRSRSDFFRHAFSHNMQEAKTLVLSKPDWTKETAQTIVELLCQGHAQVPEDYEAFRAAADQILLPCHIPHPVYSKHLEIPKSAGDDGDDDDPVKLIEWVLETKRQCQNQFKFLSLDMTGTNTSSHRRFIDDDDDDAFVLVGDIIEAQRNNQNNNNNNNNRGNNQNNNEDDDENDLFAESDDDEDENEQERVEEDEDENQGRRPNNRPQQDRAAVNRNNSTGRNSTANVSPDLWKQFLTQGLLMVDSSKGFSIKLGEKEQQSADSLRWSYGETTQNYSVHYQIPLYAAITHITTALRNVRDYVDDSDDEDDDVFAPSRGRYRMCFQLWCGFYHNCLELTDELEASWEADFNPGGLSDDTTTRGSLHDLASILVQCEDYIVPNRNVKKIALFFHKPNWRTLGRLIHATQQCKDNPGTLLWDAEANDFLTMKTLNDTKTILEFLTKETSPLACKGDFQLTEIRGRGATKGNEWKVR</sequence>
<feature type="compositionally biased region" description="Low complexity" evidence="1">
    <location>
        <begin position="28"/>
        <end position="50"/>
    </location>
</feature>
<dbReference type="Proteomes" id="UP001153069">
    <property type="component" value="Unassembled WGS sequence"/>
</dbReference>
<comment type="caution">
    <text evidence="2">The sequence shown here is derived from an EMBL/GenBank/DDBJ whole genome shotgun (WGS) entry which is preliminary data.</text>
</comment>
<feature type="region of interest" description="Disordered" evidence="1">
    <location>
        <begin position="1"/>
        <end position="54"/>
    </location>
</feature>
<feature type="compositionally biased region" description="Basic residues" evidence="1">
    <location>
        <begin position="1"/>
        <end position="11"/>
    </location>
</feature>
<accession>A0A9N8H2Q0</accession>
<evidence type="ECO:0000313" key="3">
    <source>
        <dbReference type="Proteomes" id="UP001153069"/>
    </source>
</evidence>
<dbReference type="AlphaFoldDB" id="A0A9N8H2Q0"/>
<keyword evidence="3" id="KW-1185">Reference proteome</keyword>
<reference evidence="2" key="1">
    <citation type="submission" date="2020-06" db="EMBL/GenBank/DDBJ databases">
        <authorList>
            <consortium name="Plant Systems Biology data submission"/>
        </authorList>
    </citation>
    <scope>NUCLEOTIDE SEQUENCE</scope>
    <source>
        <strain evidence="2">D6</strain>
    </source>
</reference>
<dbReference type="EMBL" id="CAICTM010000012">
    <property type="protein sequence ID" value="CAB9497005.1"/>
    <property type="molecule type" value="Genomic_DNA"/>
</dbReference>
<evidence type="ECO:0000313" key="2">
    <source>
        <dbReference type="EMBL" id="CAB9497005.1"/>
    </source>
</evidence>
<feature type="region of interest" description="Disordered" evidence="1">
    <location>
        <begin position="221"/>
        <end position="302"/>
    </location>
</feature>
<organism evidence="2 3">
    <name type="scientific">Seminavis robusta</name>
    <dbReference type="NCBI Taxonomy" id="568900"/>
    <lineage>
        <taxon>Eukaryota</taxon>
        <taxon>Sar</taxon>
        <taxon>Stramenopiles</taxon>
        <taxon>Ochrophyta</taxon>
        <taxon>Bacillariophyta</taxon>
        <taxon>Bacillariophyceae</taxon>
        <taxon>Bacillariophycidae</taxon>
        <taxon>Naviculales</taxon>
        <taxon>Naviculaceae</taxon>
        <taxon>Seminavis</taxon>
    </lineage>
</organism>
<gene>
    <name evidence="2" type="ORF">SEMRO_12_G009630.1</name>
</gene>